<dbReference type="AlphaFoldDB" id="A0A1J4T918"/>
<accession>A0A1J4T918</accession>
<dbReference type="Pfam" id="PF13453">
    <property type="entry name" value="Zn_ribbon_TFIIB"/>
    <property type="match status" value="1"/>
</dbReference>
<gene>
    <name evidence="2" type="ORF">AUJ27_03260</name>
</gene>
<protein>
    <recommendedName>
        <fullName evidence="1">Transcription factor zinc-finger domain-containing protein</fullName>
    </recommendedName>
</protein>
<evidence type="ECO:0000313" key="2">
    <source>
        <dbReference type="EMBL" id="OIO06990.1"/>
    </source>
</evidence>
<reference evidence="2 3" key="1">
    <citation type="journal article" date="2016" name="Environ. Microbiol.">
        <title>Genomic resolution of a cold subsurface aquifer community provides metabolic insights for novel microbes adapted to high CO concentrations.</title>
        <authorList>
            <person name="Probst A.J."/>
            <person name="Castelle C.J."/>
            <person name="Singh A."/>
            <person name="Brown C.T."/>
            <person name="Anantharaman K."/>
            <person name="Sharon I."/>
            <person name="Hug L.A."/>
            <person name="Burstein D."/>
            <person name="Emerson J.B."/>
            <person name="Thomas B.C."/>
            <person name="Banfield J.F."/>
        </authorList>
    </citation>
    <scope>NUCLEOTIDE SEQUENCE [LARGE SCALE GENOMIC DNA]</scope>
    <source>
        <strain evidence="2">CG1_02_37_44</strain>
    </source>
</reference>
<dbReference type="Proteomes" id="UP000183192">
    <property type="component" value="Unassembled WGS sequence"/>
</dbReference>
<sequence length="186" mass="22279">MNCPNCQINMGEVRTSSNYGIPIVIDQCKDCGGLWFDEEELYRTRHGVAFEIDKELNTENLRRFSYMQEKIMVCPKDGSVLNDIKESCFPENIKVKLCRKCWGFWFNYGEFGKYQEYRINKLKIVDKRKETEEERLAREKMDKKIVGLVKLFGSLEREKSYEKEKNQAMNFFYVLWMLFRILVARK</sequence>
<proteinExistence type="predicted"/>
<comment type="caution">
    <text evidence="2">The sequence shown here is derived from an EMBL/GenBank/DDBJ whole genome shotgun (WGS) entry which is preliminary data.</text>
</comment>
<dbReference type="EMBL" id="MNUU01000062">
    <property type="protein sequence ID" value="OIO06990.1"/>
    <property type="molecule type" value="Genomic_DNA"/>
</dbReference>
<dbReference type="STRING" id="1805146.AUJ27_03260"/>
<dbReference type="InterPro" id="IPR027392">
    <property type="entry name" value="TF_Znf"/>
</dbReference>
<organism evidence="2 3">
    <name type="scientific">Candidatus Falkowbacteria bacterium CG1_02_37_44</name>
    <dbReference type="NCBI Taxonomy" id="1805146"/>
    <lineage>
        <taxon>Bacteria</taxon>
        <taxon>Candidatus Falkowiibacteriota</taxon>
    </lineage>
</organism>
<evidence type="ECO:0000259" key="1">
    <source>
        <dbReference type="Pfam" id="PF13453"/>
    </source>
</evidence>
<name>A0A1J4T918_9BACT</name>
<feature type="domain" description="Transcription factor zinc-finger" evidence="1">
    <location>
        <begin position="2"/>
        <end position="41"/>
    </location>
</feature>
<evidence type="ECO:0000313" key="3">
    <source>
        <dbReference type="Proteomes" id="UP000183192"/>
    </source>
</evidence>